<dbReference type="OrthoDB" id="9794948at2"/>
<dbReference type="Proteomes" id="UP000253345">
    <property type="component" value="Unassembled WGS sequence"/>
</dbReference>
<dbReference type="InterPro" id="IPR012349">
    <property type="entry name" value="Split_barrel_FMN-bd"/>
</dbReference>
<protein>
    <submittedName>
        <fullName evidence="1">PaiB family negative transcriptional regulator</fullName>
    </submittedName>
</protein>
<organism evidence="1 2">
    <name type="scientific">Paracoccus lutimaris</name>
    <dbReference type="NCBI Taxonomy" id="1490030"/>
    <lineage>
        <taxon>Bacteria</taxon>
        <taxon>Pseudomonadati</taxon>
        <taxon>Pseudomonadota</taxon>
        <taxon>Alphaproteobacteria</taxon>
        <taxon>Rhodobacterales</taxon>
        <taxon>Paracoccaceae</taxon>
        <taxon>Paracoccus</taxon>
    </lineage>
</organism>
<keyword evidence="2" id="KW-1185">Reference proteome</keyword>
<comment type="caution">
    <text evidence="1">The sequence shown here is derived from an EMBL/GenBank/DDBJ whole genome shotgun (WGS) entry which is preliminary data.</text>
</comment>
<dbReference type="SUPFAM" id="SSF50475">
    <property type="entry name" value="FMN-binding split barrel"/>
    <property type="match status" value="1"/>
</dbReference>
<dbReference type="PANTHER" id="PTHR35802">
    <property type="entry name" value="PROTEASE SYNTHASE AND SPORULATION PROTEIN PAI 2"/>
    <property type="match status" value="1"/>
</dbReference>
<gene>
    <name evidence="1" type="ORF">DFP89_12259</name>
</gene>
<dbReference type="Pfam" id="PF04299">
    <property type="entry name" value="FMN_bind_2"/>
    <property type="match status" value="1"/>
</dbReference>
<dbReference type="InterPro" id="IPR007396">
    <property type="entry name" value="TR_PAI2-type"/>
</dbReference>
<sequence length="190" mass="21193">MHPNPLFRGRPDDQNLTFAHEAGFGTLVVNGAPYPLIAHVPFVPIDGGVEFHLVRSNPVVRAVPVAATLSVLGPDGYISPDWYGMDDQVPTWNYLAVHLRGRIEPAEDLRAHLDRLSAHFESRLLPKMPWTAAKMDADALARMMRMILPFRLIVEEVDGTWKFSQNKPDEARLAAADHVSPDLARLMQQG</sequence>
<dbReference type="AlphaFoldDB" id="A0A368YI73"/>
<dbReference type="PANTHER" id="PTHR35802:SF1">
    <property type="entry name" value="PROTEASE SYNTHASE AND SPORULATION PROTEIN PAI 2"/>
    <property type="match status" value="1"/>
</dbReference>
<dbReference type="Gene3D" id="2.30.110.10">
    <property type="entry name" value="Electron Transport, Fmn-binding Protein, Chain A"/>
    <property type="match status" value="1"/>
</dbReference>
<evidence type="ECO:0000313" key="2">
    <source>
        <dbReference type="Proteomes" id="UP000253345"/>
    </source>
</evidence>
<accession>A0A368YI73</accession>
<dbReference type="PIRSF" id="PIRSF010372">
    <property type="entry name" value="PaiB"/>
    <property type="match status" value="1"/>
</dbReference>
<name>A0A368YI73_9RHOB</name>
<reference evidence="1 2" key="1">
    <citation type="submission" date="2018-07" db="EMBL/GenBank/DDBJ databases">
        <title>Genomic Encyclopedia of Type Strains, Phase III (KMG-III): the genomes of soil and plant-associated and newly described type strains.</title>
        <authorList>
            <person name="Whitman W."/>
        </authorList>
    </citation>
    <scope>NUCLEOTIDE SEQUENCE [LARGE SCALE GENOMIC DNA]</scope>
    <source>
        <strain evidence="1 2">CECT 8525</strain>
    </source>
</reference>
<dbReference type="RefSeq" id="WP_114350390.1">
    <property type="nucleotide sequence ID" value="NZ_QPJL01000022.1"/>
</dbReference>
<evidence type="ECO:0000313" key="1">
    <source>
        <dbReference type="EMBL" id="RCW79940.1"/>
    </source>
</evidence>
<dbReference type="EMBL" id="QPJL01000022">
    <property type="protein sequence ID" value="RCW79940.1"/>
    <property type="molecule type" value="Genomic_DNA"/>
</dbReference>
<proteinExistence type="predicted"/>